<keyword evidence="3" id="KW-1185">Reference proteome</keyword>
<name>A0ABM8DRU0_9BACT</name>
<dbReference type="Pfam" id="PF07969">
    <property type="entry name" value="Amidohydro_3"/>
    <property type="match status" value="1"/>
</dbReference>
<sequence length="534" mass="56650">MPLPPPPPASVQLITGADIWTAQGPLHGQALALRKGKILAVGAVETLAKAHPKATRIDLPGGTLLPGLIEGHAHVGGLGALARKVDLTGAASLPAALDRIKAWTATHAQGWLLGRGWDQNRWATKAFPRAHDLDVLTGTRPAFLQRVDGHAAWVNSAALAMAGIGPKTPDPEGGRILRDEFGRATGILLDNAVDLVQKLIPEPGRAELEARLKAGLEALRTQGFTAVADMGVTGPELAAYRRMAAAGTLPIRVFAYLSHDHRLMLRELKQPRPKNLSFFQVQGVKFYLDGALGSRGARLLAPYADEPATRGLWVTEPAKVALDAAITMKAGYQPAIHAIGDAANRAALDLLAQAMKKGRGALPPRIEHAQIVTAEDAARFGRLGVVASVQPVHCTSDHSWTPARLGPERLNEAFPWRSFENGGALLAFGSDAPVEDPNPFISLAAAETRQDPDGNPPGGFLPAQRLTRLEAVRAYTAGNAAALGRTKDLGTLQKGAVADLLWVQAPIGDLTPEALRKLRPGRLWVNGVEVPLAH</sequence>
<dbReference type="InterPro" id="IPR033932">
    <property type="entry name" value="YtcJ-like"/>
</dbReference>
<dbReference type="PANTHER" id="PTHR22642">
    <property type="entry name" value="IMIDAZOLONEPROPIONASE"/>
    <property type="match status" value="1"/>
</dbReference>
<dbReference type="SUPFAM" id="SSF51338">
    <property type="entry name" value="Composite domain of metallo-dependent hydrolases"/>
    <property type="match status" value="1"/>
</dbReference>
<feature type="domain" description="Amidohydrolase 3" evidence="1">
    <location>
        <begin position="57"/>
        <end position="530"/>
    </location>
</feature>
<organism evidence="2 3">
    <name type="scientific">Geothrix oryzae</name>
    <dbReference type="NCBI Taxonomy" id="2927975"/>
    <lineage>
        <taxon>Bacteria</taxon>
        <taxon>Pseudomonadati</taxon>
        <taxon>Acidobacteriota</taxon>
        <taxon>Holophagae</taxon>
        <taxon>Holophagales</taxon>
        <taxon>Holophagaceae</taxon>
        <taxon>Geothrix</taxon>
    </lineage>
</organism>
<accession>A0ABM8DRU0</accession>
<proteinExistence type="predicted"/>
<dbReference type="EMBL" id="AP027079">
    <property type="protein sequence ID" value="BDU69669.1"/>
    <property type="molecule type" value="Genomic_DNA"/>
</dbReference>
<dbReference type="Proteomes" id="UP001242010">
    <property type="component" value="Chromosome"/>
</dbReference>
<dbReference type="Gene3D" id="3.20.20.140">
    <property type="entry name" value="Metal-dependent hydrolases"/>
    <property type="match status" value="1"/>
</dbReference>
<dbReference type="InterPro" id="IPR013108">
    <property type="entry name" value="Amidohydro_3"/>
</dbReference>
<evidence type="ECO:0000313" key="2">
    <source>
        <dbReference type="EMBL" id="BDU69669.1"/>
    </source>
</evidence>
<dbReference type="InterPro" id="IPR011059">
    <property type="entry name" value="Metal-dep_hydrolase_composite"/>
</dbReference>
<dbReference type="CDD" id="cd01300">
    <property type="entry name" value="YtcJ_like"/>
    <property type="match status" value="1"/>
</dbReference>
<evidence type="ECO:0000313" key="3">
    <source>
        <dbReference type="Proteomes" id="UP001242010"/>
    </source>
</evidence>
<dbReference type="InterPro" id="IPR032466">
    <property type="entry name" value="Metal_Hydrolase"/>
</dbReference>
<dbReference type="Gene3D" id="2.30.40.10">
    <property type="entry name" value="Urease, subunit C, domain 1"/>
    <property type="match status" value="1"/>
</dbReference>
<evidence type="ECO:0000259" key="1">
    <source>
        <dbReference type="Pfam" id="PF07969"/>
    </source>
</evidence>
<reference evidence="3" key="1">
    <citation type="journal article" date="2023" name="Int. J. Syst. Evol. Microbiol.">
        <title>Mesoterricola silvestris gen. nov., sp. nov., Mesoterricola sediminis sp. nov., Geothrix oryzae sp. nov., Geothrix edaphica sp. nov., Geothrix rubra sp. nov., and Geothrix limicola sp. nov., six novel members of Acidobacteriota isolated from soils.</title>
        <authorList>
            <person name="Itoh H."/>
            <person name="Sugisawa Y."/>
            <person name="Mise K."/>
            <person name="Xu Z."/>
            <person name="Kuniyasu M."/>
            <person name="Ushijima N."/>
            <person name="Kawano K."/>
            <person name="Kobayashi E."/>
            <person name="Shiratori Y."/>
            <person name="Masuda Y."/>
            <person name="Senoo K."/>
        </authorList>
    </citation>
    <scope>NUCLEOTIDE SEQUENCE [LARGE SCALE GENOMIC DNA]</scope>
    <source>
        <strain evidence="3">Red222</strain>
    </source>
</reference>
<dbReference type="PANTHER" id="PTHR22642:SF2">
    <property type="entry name" value="PROTEIN LONG AFTER FAR-RED 3"/>
    <property type="match status" value="1"/>
</dbReference>
<dbReference type="RefSeq" id="WP_286353392.1">
    <property type="nucleotide sequence ID" value="NZ_AP027079.1"/>
</dbReference>
<dbReference type="Gene3D" id="3.10.310.70">
    <property type="match status" value="1"/>
</dbReference>
<dbReference type="SUPFAM" id="SSF51556">
    <property type="entry name" value="Metallo-dependent hydrolases"/>
    <property type="match status" value="1"/>
</dbReference>
<protein>
    <submittedName>
        <fullName evidence="2">Amidohydrolase</fullName>
    </submittedName>
</protein>
<gene>
    <name evidence="2" type="ORF">GETHOR_17700</name>
</gene>